<name>A0AAU8ABH3_9FIRM</name>
<dbReference type="SUPFAM" id="SSF48452">
    <property type="entry name" value="TPR-like"/>
    <property type="match status" value="2"/>
</dbReference>
<dbReference type="AlphaFoldDB" id="A0AAU8ABH3"/>
<dbReference type="InterPro" id="IPR011990">
    <property type="entry name" value="TPR-like_helical_dom_sf"/>
</dbReference>
<protein>
    <submittedName>
        <fullName evidence="4">Tetratricopeptide repeat protein</fullName>
    </submittedName>
</protein>
<gene>
    <name evidence="4" type="ORF">PUP29_05525</name>
</gene>
<organism evidence="4">
    <name type="scientific">Christensenella massiliensis</name>
    <dbReference type="NCBI Taxonomy" id="1805714"/>
    <lineage>
        <taxon>Bacteria</taxon>
        <taxon>Bacillati</taxon>
        <taxon>Bacillota</taxon>
        <taxon>Clostridia</taxon>
        <taxon>Christensenellales</taxon>
        <taxon>Christensenellaceae</taxon>
        <taxon>Christensenella</taxon>
    </lineage>
</organism>
<dbReference type="PROSITE" id="PS50005">
    <property type="entry name" value="TPR"/>
    <property type="match status" value="1"/>
</dbReference>
<dbReference type="PANTHER" id="PTHR45641">
    <property type="entry name" value="TETRATRICOPEPTIDE REPEAT PROTEIN (AFU_ORTHOLOGUE AFUA_6G03870)"/>
    <property type="match status" value="1"/>
</dbReference>
<dbReference type="PANTHER" id="PTHR45641:SF19">
    <property type="entry name" value="NEPHROCYSTIN-3"/>
    <property type="match status" value="1"/>
</dbReference>
<dbReference type="InterPro" id="IPR019734">
    <property type="entry name" value="TPR_rpt"/>
</dbReference>
<evidence type="ECO:0000313" key="4">
    <source>
        <dbReference type="EMBL" id="XCC63374.1"/>
    </source>
</evidence>
<feature type="repeat" description="TPR" evidence="3">
    <location>
        <begin position="167"/>
        <end position="200"/>
    </location>
</feature>
<dbReference type="EMBL" id="CP117826">
    <property type="protein sequence ID" value="XCC63374.1"/>
    <property type="molecule type" value="Genomic_DNA"/>
</dbReference>
<dbReference type="Pfam" id="PF13374">
    <property type="entry name" value="TPR_10"/>
    <property type="match status" value="1"/>
</dbReference>
<accession>A0AAU8ABH3</accession>
<reference evidence="4" key="1">
    <citation type="submission" date="2023-02" db="EMBL/GenBank/DDBJ databases">
        <title>Gut commensal Christensenella minuta modulates host metabolism via a new class of secondary bile acids.</title>
        <authorList>
            <person name="Liu C."/>
        </authorList>
    </citation>
    <scope>NUCLEOTIDE SEQUENCE</scope>
    <source>
        <strain evidence="4">CA70</strain>
    </source>
</reference>
<keyword evidence="2 3" id="KW-0802">TPR repeat</keyword>
<sequence length="300" mass="33631">MIEKFYDELEEVYQTEDAAAIEGFLQESMLSSGSGSTNGIRIAASNELGNFYLNNGRPKEAVNSFQQAKALVLETYGPRSLEYANIVNNFANACRVSGDMDVALREYEEALAVYRELGKTEGYFYSAALNNIAIIYIQKKRYDDAKAALQQALASTEQKADLLPERAVALTNMGSLYMYEKKHQEALKYVKEAISIYDVLPDEKKTNMAAAYNTLGDLLVQEKQLEDAAAAYAAAKALMVQFCGKNLEYITICRKLAMVYSKQKNYRKRDAKVKEALDIMEKLGFSGTKLYEDTKKIGEQ</sequence>
<dbReference type="RefSeq" id="WP_353423967.1">
    <property type="nucleotide sequence ID" value="NZ_CP117826.1"/>
</dbReference>
<dbReference type="Gene3D" id="1.25.40.10">
    <property type="entry name" value="Tetratricopeptide repeat domain"/>
    <property type="match status" value="2"/>
</dbReference>
<evidence type="ECO:0000256" key="2">
    <source>
        <dbReference type="ARBA" id="ARBA00022803"/>
    </source>
</evidence>
<evidence type="ECO:0000256" key="3">
    <source>
        <dbReference type="PROSITE-ProRule" id="PRU00339"/>
    </source>
</evidence>
<dbReference type="Pfam" id="PF13424">
    <property type="entry name" value="TPR_12"/>
    <property type="match status" value="2"/>
</dbReference>
<evidence type="ECO:0000256" key="1">
    <source>
        <dbReference type="ARBA" id="ARBA00022737"/>
    </source>
</evidence>
<proteinExistence type="predicted"/>
<keyword evidence="1" id="KW-0677">Repeat</keyword>
<dbReference type="SMART" id="SM00028">
    <property type="entry name" value="TPR"/>
    <property type="match status" value="6"/>
</dbReference>